<evidence type="ECO:0000256" key="1">
    <source>
        <dbReference type="ARBA" id="ARBA00004123"/>
    </source>
</evidence>
<organism evidence="9 10">
    <name type="scientific">Cinnamomum micranthum f. kanehirae</name>
    <dbReference type="NCBI Taxonomy" id="337451"/>
    <lineage>
        <taxon>Eukaryota</taxon>
        <taxon>Viridiplantae</taxon>
        <taxon>Streptophyta</taxon>
        <taxon>Embryophyta</taxon>
        <taxon>Tracheophyta</taxon>
        <taxon>Spermatophyta</taxon>
        <taxon>Magnoliopsida</taxon>
        <taxon>Magnoliidae</taxon>
        <taxon>Laurales</taxon>
        <taxon>Lauraceae</taxon>
        <taxon>Cinnamomum</taxon>
    </lineage>
</organism>
<dbReference type="EMBL" id="QPKB01000001">
    <property type="protein sequence ID" value="RWR75126.1"/>
    <property type="molecule type" value="Genomic_DNA"/>
</dbReference>
<comment type="subcellular location">
    <subcellularLocation>
        <location evidence="1 7">Nucleus</location>
    </subcellularLocation>
</comment>
<dbReference type="OrthoDB" id="1903765at2759"/>
<dbReference type="GO" id="GO:0005634">
    <property type="term" value="C:nucleus"/>
    <property type="evidence" value="ECO:0007669"/>
    <property type="project" value="UniProtKB-SubCell"/>
</dbReference>
<feature type="compositionally biased region" description="Basic and acidic residues" evidence="8">
    <location>
        <begin position="115"/>
        <end position="136"/>
    </location>
</feature>
<keyword evidence="4 7" id="KW-0238">DNA-binding</keyword>
<comment type="caution">
    <text evidence="9">The sequence shown here is derived from an EMBL/GenBank/DDBJ whole genome shotgun (WGS) entry which is preliminary data.</text>
</comment>
<dbReference type="SMART" id="SM01226">
    <property type="entry name" value="GAGA_bind"/>
    <property type="match status" value="1"/>
</dbReference>
<evidence type="ECO:0000256" key="2">
    <source>
        <dbReference type="ARBA" id="ARBA00007911"/>
    </source>
</evidence>
<evidence type="ECO:0000256" key="5">
    <source>
        <dbReference type="ARBA" id="ARBA00023163"/>
    </source>
</evidence>
<name>A0A443N9H0_9MAGN</name>
<evidence type="ECO:0000256" key="8">
    <source>
        <dbReference type="SAM" id="MobiDB-lite"/>
    </source>
</evidence>
<dbReference type="PANTHER" id="PTHR31421">
    <property type="entry name" value="PROTEIN BASIC PENTACYSTEINE3"/>
    <property type="match status" value="1"/>
</dbReference>
<sequence>MDDDGGLGGLGIRNWGYYEQPTKGNLGLQLMSSVTAERDQKPLLGGRDAGVMLNGGFMHRECGVPESTVPMDFIRESWISPRERLLHGFSGHQNYPFLSGGSGAHNSPYPPPPDIPKEEHPQVEEVEVGGKNDAPLKKRANGRACKAPKAKKSKKSSSASKEDSNCSVPRPKPIKNTGVIINGVDIDISGIPIPICSCTGTPQQCYRWGCGGWQSACCTTSISMYPLPLSTKRRGARIAGRKMSQGAFKKVLEKLAAEGYNISNPIDLKTHWAKHGTNKFVTIRHLLPTLLSSFPFPMALYTAADFGDPPLLLQSQYSQ</sequence>
<evidence type="ECO:0000256" key="3">
    <source>
        <dbReference type="ARBA" id="ARBA00023015"/>
    </source>
</evidence>
<gene>
    <name evidence="9" type="ORF">CKAN_00349400</name>
</gene>
<evidence type="ECO:0000256" key="6">
    <source>
        <dbReference type="ARBA" id="ARBA00023242"/>
    </source>
</evidence>
<evidence type="ECO:0000313" key="10">
    <source>
        <dbReference type="Proteomes" id="UP000283530"/>
    </source>
</evidence>
<dbReference type="InterPro" id="IPR010409">
    <property type="entry name" value="GAGA-bd_tscrpt_act"/>
</dbReference>
<evidence type="ECO:0000256" key="7">
    <source>
        <dbReference type="RuleBase" id="RU367160"/>
    </source>
</evidence>
<dbReference type="Pfam" id="PF06217">
    <property type="entry name" value="GAGA_bind"/>
    <property type="match status" value="1"/>
</dbReference>
<keyword evidence="10" id="KW-1185">Reference proteome</keyword>
<comment type="function">
    <text evidence="7">Transcriptional regulator that specifically binds to GA-rich elements (GAGA-repeats) present in regulatory sequences of genes involved in developmental processes.</text>
</comment>
<evidence type="ECO:0000256" key="4">
    <source>
        <dbReference type="ARBA" id="ARBA00023125"/>
    </source>
</evidence>
<keyword evidence="6 7" id="KW-0539">Nucleus</keyword>
<proteinExistence type="inferred from homology"/>
<reference evidence="9 10" key="1">
    <citation type="journal article" date="2019" name="Nat. Plants">
        <title>Stout camphor tree genome fills gaps in understanding of flowering plant genome evolution.</title>
        <authorList>
            <person name="Chaw S.M."/>
            <person name="Liu Y.C."/>
            <person name="Wu Y.W."/>
            <person name="Wang H.Y."/>
            <person name="Lin C.I."/>
            <person name="Wu C.S."/>
            <person name="Ke H.M."/>
            <person name="Chang L.Y."/>
            <person name="Hsu C.Y."/>
            <person name="Yang H.T."/>
            <person name="Sudianto E."/>
            <person name="Hsu M.H."/>
            <person name="Wu K.P."/>
            <person name="Wang L.N."/>
            <person name="Leebens-Mack J.H."/>
            <person name="Tsai I.J."/>
        </authorList>
    </citation>
    <scope>NUCLEOTIDE SEQUENCE [LARGE SCALE GENOMIC DNA]</scope>
    <source>
        <strain evidence="10">cv. Chaw 1501</strain>
        <tissue evidence="9">Young leaves</tissue>
    </source>
</reference>
<comment type="similarity">
    <text evidence="2 7">Belongs to the BBR/BPC family.</text>
</comment>
<dbReference type="AlphaFoldDB" id="A0A443N9H0"/>
<accession>A0A443N9H0</accession>
<keyword evidence="3 7" id="KW-0805">Transcription regulation</keyword>
<dbReference type="PANTHER" id="PTHR31421:SF22">
    <property type="entry name" value="PROTEIN BASIC PENTACYSTEINE3"/>
    <property type="match status" value="1"/>
</dbReference>
<protein>
    <recommendedName>
        <fullName evidence="7">GAGA-binding transcriptional activator</fullName>
    </recommendedName>
</protein>
<feature type="region of interest" description="Disordered" evidence="8">
    <location>
        <begin position="97"/>
        <end position="172"/>
    </location>
</feature>
<dbReference type="GO" id="GO:0043565">
    <property type="term" value="F:sequence-specific DNA binding"/>
    <property type="evidence" value="ECO:0007669"/>
    <property type="project" value="TreeGrafter"/>
</dbReference>
<evidence type="ECO:0000313" key="9">
    <source>
        <dbReference type="EMBL" id="RWR75126.1"/>
    </source>
</evidence>
<dbReference type="Proteomes" id="UP000283530">
    <property type="component" value="Unassembled WGS sequence"/>
</dbReference>
<dbReference type="GO" id="GO:0009723">
    <property type="term" value="P:response to ethylene"/>
    <property type="evidence" value="ECO:0007669"/>
    <property type="project" value="TreeGrafter"/>
</dbReference>
<feature type="compositionally biased region" description="Basic residues" evidence="8">
    <location>
        <begin position="137"/>
        <end position="155"/>
    </location>
</feature>
<dbReference type="GO" id="GO:0003700">
    <property type="term" value="F:DNA-binding transcription factor activity"/>
    <property type="evidence" value="ECO:0007669"/>
    <property type="project" value="UniProtKB-UniRule"/>
</dbReference>
<keyword evidence="5 7" id="KW-0804">Transcription</keyword>